<comment type="caution">
    <text evidence="3">The sequence shown here is derived from an EMBL/GenBank/DDBJ whole genome shotgun (WGS) entry which is preliminary data.</text>
</comment>
<dbReference type="InterPro" id="IPR045034">
    <property type="entry name" value="O-acyltransferase_WSD1-like"/>
</dbReference>
<feature type="transmembrane region" description="Helical" evidence="2">
    <location>
        <begin position="167"/>
        <end position="184"/>
    </location>
</feature>
<feature type="region of interest" description="Disordered" evidence="1">
    <location>
        <begin position="132"/>
        <end position="157"/>
    </location>
</feature>
<keyword evidence="2" id="KW-1133">Transmembrane helix</keyword>
<keyword evidence="4" id="KW-1185">Reference proteome</keyword>
<evidence type="ECO:0000313" key="3">
    <source>
        <dbReference type="EMBL" id="GFY89564.1"/>
    </source>
</evidence>
<dbReference type="AlphaFoldDB" id="A0A7J0ESV6"/>
<dbReference type="PANTHER" id="PTHR31650">
    <property type="entry name" value="O-ACYLTRANSFERASE (WSD1-LIKE) FAMILY PROTEIN"/>
    <property type="match status" value="1"/>
</dbReference>
<proteinExistence type="predicted"/>
<reference evidence="3 4" key="1">
    <citation type="submission" date="2019-07" db="EMBL/GenBank/DDBJ databases">
        <title>De Novo Assembly of kiwifruit Actinidia rufa.</title>
        <authorList>
            <person name="Sugita-Konishi S."/>
            <person name="Sato K."/>
            <person name="Mori E."/>
            <person name="Abe Y."/>
            <person name="Kisaki G."/>
            <person name="Hamano K."/>
            <person name="Suezawa K."/>
            <person name="Otani M."/>
            <person name="Fukuda T."/>
            <person name="Manabe T."/>
            <person name="Gomi K."/>
            <person name="Tabuchi M."/>
            <person name="Akimitsu K."/>
            <person name="Kataoka I."/>
        </authorList>
    </citation>
    <scope>NUCLEOTIDE SEQUENCE [LARGE SCALE GENOMIC DNA]</scope>
    <source>
        <strain evidence="4">cv. Fuchu</strain>
    </source>
</reference>
<dbReference type="GO" id="GO:0019432">
    <property type="term" value="P:triglyceride biosynthetic process"/>
    <property type="evidence" value="ECO:0007669"/>
    <property type="project" value="TreeGrafter"/>
</dbReference>
<dbReference type="GO" id="GO:0008374">
    <property type="term" value="F:O-acyltransferase activity"/>
    <property type="evidence" value="ECO:0007669"/>
    <property type="project" value="InterPro"/>
</dbReference>
<dbReference type="EMBL" id="BJWL01000006">
    <property type="protein sequence ID" value="GFY89564.1"/>
    <property type="molecule type" value="Genomic_DNA"/>
</dbReference>
<accession>A0A7J0ESV6</accession>
<name>A0A7J0ESV6_9ERIC</name>
<keyword evidence="2" id="KW-0812">Transmembrane</keyword>
<dbReference type="OrthoDB" id="619536at2759"/>
<evidence type="ECO:0000256" key="1">
    <source>
        <dbReference type="SAM" id="MobiDB-lite"/>
    </source>
</evidence>
<sequence>MRRSESEVERDEPLTPAGRLFLRPEMNQIIHCAIGCKNPIDVAALRSEIAASVMVKHPRFSSLMVRDRRGREHWRRTDIDVDRHVIVVSDQVGDPDSGRRRGGQLLRRRYGRLVAVGHRQAPLGVPYLAGPQLADGSDRRPSIGSVGTSERTDGGGRSRAWRRVSAAVWWTVVFVVGFVLRTLWVRDQRTAVSGGAGVELWPRKLATAKLRIDDMKAVKKTVANAVTFSF</sequence>
<dbReference type="Proteomes" id="UP000585474">
    <property type="component" value="Unassembled WGS sequence"/>
</dbReference>
<organism evidence="3 4">
    <name type="scientific">Actinidia rufa</name>
    <dbReference type="NCBI Taxonomy" id="165716"/>
    <lineage>
        <taxon>Eukaryota</taxon>
        <taxon>Viridiplantae</taxon>
        <taxon>Streptophyta</taxon>
        <taxon>Embryophyta</taxon>
        <taxon>Tracheophyta</taxon>
        <taxon>Spermatophyta</taxon>
        <taxon>Magnoliopsida</taxon>
        <taxon>eudicotyledons</taxon>
        <taxon>Gunneridae</taxon>
        <taxon>Pentapetalae</taxon>
        <taxon>asterids</taxon>
        <taxon>Ericales</taxon>
        <taxon>Actinidiaceae</taxon>
        <taxon>Actinidia</taxon>
    </lineage>
</organism>
<keyword evidence="2" id="KW-0472">Membrane</keyword>
<dbReference type="GO" id="GO:0005886">
    <property type="term" value="C:plasma membrane"/>
    <property type="evidence" value="ECO:0007669"/>
    <property type="project" value="TreeGrafter"/>
</dbReference>
<protein>
    <recommendedName>
        <fullName evidence="5">O-acyltransferase WSD1 C-terminal domain-containing protein</fullName>
    </recommendedName>
</protein>
<evidence type="ECO:0008006" key="5">
    <source>
        <dbReference type="Google" id="ProtNLM"/>
    </source>
</evidence>
<dbReference type="PANTHER" id="PTHR31650:SF41">
    <property type="entry name" value="O-ACYLTRANSFERASE WSD1-LIKE ISOFORM X1"/>
    <property type="match status" value="1"/>
</dbReference>
<evidence type="ECO:0000313" key="4">
    <source>
        <dbReference type="Proteomes" id="UP000585474"/>
    </source>
</evidence>
<evidence type="ECO:0000256" key="2">
    <source>
        <dbReference type="SAM" id="Phobius"/>
    </source>
</evidence>
<gene>
    <name evidence="3" type="ORF">Acr_06g0015040</name>
</gene>